<reference evidence="1 2" key="1">
    <citation type="submission" date="2017-07" db="EMBL/GenBank/DDBJ databases">
        <title>Phylogenetic study on the rhizospheric bacterium Ochrobactrum sp. A44.</title>
        <authorList>
            <person name="Krzyzanowska D.M."/>
            <person name="Ossowicki A."/>
            <person name="Rajewska M."/>
            <person name="Maciag T."/>
            <person name="Kaczynski Z."/>
            <person name="Czerwicka M."/>
            <person name="Jafra S."/>
        </authorList>
    </citation>
    <scope>NUCLEOTIDE SEQUENCE [LARGE SCALE GENOMIC DNA]</scope>
    <source>
        <strain evidence="1 2">OgA9a</strain>
    </source>
</reference>
<dbReference type="EMBL" id="NNRL01000164">
    <property type="protein sequence ID" value="OYR09208.1"/>
    <property type="molecule type" value="Genomic_DNA"/>
</dbReference>
<comment type="caution">
    <text evidence="1">The sequence shown here is derived from an EMBL/GenBank/DDBJ whole genome shotgun (WGS) entry which is preliminary data.</text>
</comment>
<gene>
    <name evidence="1" type="ORF">CEV33_2937</name>
</gene>
<evidence type="ECO:0000313" key="1">
    <source>
        <dbReference type="EMBL" id="OYR09208.1"/>
    </source>
</evidence>
<evidence type="ECO:0000313" key="2">
    <source>
        <dbReference type="Proteomes" id="UP000216478"/>
    </source>
</evidence>
<name>A0A256F2W9_9HYPH</name>
<sequence>MSDDRDLIELGRRFDEAYATYQAMIDAIPDRVSIGTETAAIDAVAQPVRALASQIAEMPATTDEGHAVKAKAHAFLAGQVRDGN</sequence>
<accession>A0A256F2W9</accession>
<proteinExistence type="predicted"/>
<organism evidence="1 2">
    <name type="scientific">Brucella grignonensis</name>
    <dbReference type="NCBI Taxonomy" id="94627"/>
    <lineage>
        <taxon>Bacteria</taxon>
        <taxon>Pseudomonadati</taxon>
        <taxon>Pseudomonadota</taxon>
        <taxon>Alphaproteobacteria</taxon>
        <taxon>Hyphomicrobiales</taxon>
        <taxon>Brucellaceae</taxon>
        <taxon>Brucella/Ochrobactrum group</taxon>
        <taxon>Brucella</taxon>
    </lineage>
</organism>
<dbReference type="Proteomes" id="UP000216478">
    <property type="component" value="Unassembled WGS sequence"/>
</dbReference>
<keyword evidence="2" id="KW-1185">Reference proteome</keyword>
<protein>
    <submittedName>
        <fullName evidence="1">Uncharacterized protein</fullName>
    </submittedName>
</protein>
<dbReference type="AlphaFoldDB" id="A0A256F2W9"/>
<dbReference type="RefSeq" id="WP_094542031.1">
    <property type="nucleotide sequence ID" value="NZ_JBHEER010000001.1"/>
</dbReference>